<dbReference type="RefSeq" id="XP_017997219.1">
    <property type="nucleotide sequence ID" value="XM_018141418.1"/>
</dbReference>
<dbReference type="EMBL" id="LFJN01000025">
    <property type="protein sequence ID" value="KPI37256.1"/>
    <property type="molecule type" value="Genomic_DNA"/>
</dbReference>
<sequence>MSPANKNFTFVVTNSEDKGTWTTRREEIWSQVNTHVAYAAHNKRARASQRPRRGARAESFTAHSRTREFGHIARRASETQDIHSTQSTTSDPYTPLEELVELLDERDSSNESNALRQTKTHHVAKVDRPSACHVWSKDLSQPTDTTWKTSTTDELPESLEFLHMPLHSSYARSDRKRSEGLNPVVQTMHHEAIQQTWPFLLPPDPTRDRQRLEDTLFEFESHSDAFYYCSLYVSSIQYRVRRRNIQIPAQFDWTCLKLRAQALRHLQFEINSVQGATVPDAILACVAALAAQEPQAYSALRLHTPRTESPLARYQALNLERSHRGKQHCHCSKISLALALFTKHNQASVRDIDAPLLPSFGTHFCKLPASNLQQLQPFMNLLPTIRSVTCALASHQENDARPLDSGMARRLIESANAVHYQILSLHHRPCHDLTQSRSTTNLLEVLRLATLIYSNLTLFPLGLQSGVPTMLACQLKGLLRGNECCDDYDRVGALLDEHQGLTLWILMMGAIGSLEDPIVTKWFTIRLKPRVRLLCSASEVGPILDLLQGYLWWDHIFASYFHDVWALLSAL</sequence>
<accession>A0A0N1HKH4</accession>
<dbReference type="OrthoDB" id="3469466at2759"/>
<comment type="caution">
    <text evidence="2">The sequence shown here is derived from an EMBL/GenBank/DDBJ whole genome shotgun (WGS) entry which is preliminary data.</text>
</comment>
<dbReference type="PANTHER" id="PTHR37540:SF5">
    <property type="entry name" value="TRANSCRIPTION FACTOR DOMAIN-CONTAINING PROTEIN"/>
    <property type="match status" value="1"/>
</dbReference>
<keyword evidence="3" id="KW-1185">Reference proteome</keyword>
<dbReference type="VEuPathDB" id="FungiDB:AB675_1520"/>
<organism evidence="2 3">
    <name type="scientific">Cyphellophora attinorum</name>
    <dbReference type="NCBI Taxonomy" id="1664694"/>
    <lineage>
        <taxon>Eukaryota</taxon>
        <taxon>Fungi</taxon>
        <taxon>Dikarya</taxon>
        <taxon>Ascomycota</taxon>
        <taxon>Pezizomycotina</taxon>
        <taxon>Eurotiomycetes</taxon>
        <taxon>Chaetothyriomycetidae</taxon>
        <taxon>Chaetothyriales</taxon>
        <taxon>Cyphellophoraceae</taxon>
        <taxon>Cyphellophora</taxon>
    </lineage>
</organism>
<name>A0A0N1HKH4_9EURO</name>
<reference evidence="2 3" key="1">
    <citation type="submission" date="2015-06" db="EMBL/GenBank/DDBJ databases">
        <title>Draft genome of the ant-associated black yeast Phialophora attae CBS 131958.</title>
        <authorList>
            <person name="Moreno L.F."/>
            <person name="Stielow B.J."/>
            <person name="de Hoog S."/>
            <person name="Vicente V.A."/>
            <person name="Weiss V.A."/>
            <person name="de Vries M."/>
            <person name="Cruz L.M."/>
            <person name="Souza E.M."/>
        </authorList>
    </citation>
    <scope>NUCLEOTIDE SEQUENCE [LARGE SCALE GENOMIC DNA]</scope>
    <source>
        <strain evidence="2 3">CBS 131958</strain>
    </source>
</reference>
<evidence type="ECO:0000256" key="1">
    <source>
        <dbReference type="SAM" id="MobiDB-lite"/>
    </source>
</evidence>
<dbReference type="GeneID" id="28733298"/>
<evidence type="ECO:0000313" key="2">
    <source>
        <dbReference type="EMBL" id="KPI37256.1"/>
    </source>
</evidence>
<evidence type="ECO:0000313" key="3">
    <source>
        <dbReference type="Proteomes" id="UP000038010"/>
    </source>
</evidence>
<proteinExistence type="predicted"/>
<dbReference type="Proteomes" id="UP000038010">
    <property type="component" value="Unassembled WGS sequence"/>
</dbReference>
<feature type="region of interest" description="Disordered" evidence="1">
    <location>
        <begin position="42"/>
        <end position="62"/>
    </location>
</feature>
<gene>
    <name evidence="2" type="ORF">AB675_1520</name>
</gene>
<dbReference type="AlphaFoldDB" id="A0A0N1HKH4"/>
<evidence type="ECO:0008006" key="4">
    <source>
        <dbReference type="Google" id="ProtNLM"/>
    </source>
</evidence>
<feature type="compositionally biased region" description="Basic residues" evidence="1">
    <location>
        <begin position="42"/>
        <end position="54"/>
    </location>
</feature>
<dbReference type="PANTHER" id="PTHR37540">
    <property type="entry name" value="TRANSCRIPTION FACTOR (ACR-2), PUTATIVE-RELATED-RELATED"/>
    <property type="match status" value="1"/>
</dbReference>
<protein>
    <recommendedName>
        <fullName evidence="4">Transcription factor domain-containing protein</fullName>
    </recommendedName>
</protein>